<dbReference type="GO" id="GO:0042781">
    <property type="term" value="F:3'-tRNA processing endoribonuclease activity"/>
    <property type="evidence" value="ECO:0007669"/>
    <property type="project" value="TreeGrafter"/>
</dbReference>
<evidence type="ECO:0000256" key="4">
    <source>
        <dbReference type="ARBA" id="ARBA00022759"/>
    </source>
</evidence>
<protein>
    <recommendedName>
        <fullName evidence="7 8">Ribonuclease P protein component</fullName>
        <shortName evidence="7">RNase P protein</shortName>
        <shortName evidence="7">RNaseP protein</shortName>
        <ecNumber evidence="7 8">3.1.26.5</ecNumber>
    </recommendedName>
    <alternativeName>
        <fullName evidence="7">Protein C5</fullName>
    </alternativeName>
</protein>
<gene>
    <name evidence="7 9" type="primary">rnpA</name>
    <name evidence="9" type="ORF">OQ287_06860</name>
</gene>
<keyword evidence="5 7" id="KW-0378">Hydrolase</keyword>
<keyword evidence="6 7" id="KW-0694">RNA-binding</keyword>
<proteinExistence type="inferred from homology"/>
<sequence>MATYGYTRSLRLLSSREFQHVFDNACFKVHGKGLLALACANDLDHVRAGMVFGKKSMRRAVDRNRLKRLTRESIRLRQHWLPAVDIVVISKRGVADLDSETLQRQLDGMWRRLEQDVKRKNRKVSPA</sequence>
<dbReference type="GO" id="GO:0030677">
    <property type="term" value="C:ribonuclease P complex"/>
    <property type="evidence" value="ECO:0007669"/>
    <property type="project" value="TreeGrafter"/>
</dbReference>
<evidence type="ECO:0000256" key="6">
    <source>
        <dbReference type="ARBA" id="ARBA00022884"/>
    </source>
</evidence>
<dbReference type="PROSITE" id="PS00648">
    <property type="entry name" value="RIBONUCLEASE_P"/>
    <property type="match status" value="1"/>
</dbReference>
<evidence type="ECO:0000313" key="9">
    <source>
        <dbReference type="EMBL" id="MCX2523953.1"/>
    </source>
</evidence>
<dbReference type="EMBL" id="JAPIVE010000002">
    <property type="protein sequence ID" value="MCX2523953.1"/>
    <property type="molecule type" value="Genomic_DNA"/>
</dbReference>
<reference evidence="9" key="1">
    <citation type="submission" date="2022-11" db="EMBL/GenBank/DDBJ databases">
        <title>Larsenimonas rhizosphaerae sp. nov., isolated from a tidal mudflat.</title>
        <authorList>
            <person name="Lee S.D."/>
            <person name="Kim I.S."/>
        </authorList>
    </citation>
    <scope>NUCLEOTIDE SEQUENCE</scope>
    <source>
        <strain evidence="9">GH2-1</strain>
    </source>
</reference>
<evidence type="ECO:0000256" key="2">
    <source>
        <dbReference type="ARBA" id="ARBA00022694"/>
    </source>
</evidence>
<comment type="catalytic activity">
    <reaction evidence="7">
        <text>Endonucleolytic cleavage of RNA, removing 5'-extranucleotides from tRNA precursor.</text>
        <dbReference type="EC" id="3.1.26.5"/>
    </reaction>
</comment>
<keyword evidence="2 7" id="KW-0819">tRNA processing</keyword>
<evidence type="ECO:0000256" key="8">
    <source>
        <dbReference type="NCBIfam" id="TIGR00188"/>
    </source>
</evidence>
<dbReference type="HAMAP" id="MF_00227">
    <property type="entry name" value="RNase_P"/>
    <property type="match status" value="1"/>
</dbReference>
<dbReference type="NCBIfam" id="TIGR00188">
    <property type="entry name" value="rnpA"/>
    <property type="match status" value="1"/>
</dbReference>
<dbReference type="Pfam" id="PF00825">
    <property type="entry name" value="Ribonuclease_P"/>
    <property type="match status" value="1"/>
</dbReference>
<dbReference type="GO" id="GO:0000049">
    <property type="term" value="F:tRNA binding"/>
    <property type="evidence" value="ECO:0007669"/>
    <property type="project" value="UniProtKB-UniRule"/>
</dbReference>
<keyword evidence="4 7" id="KW-0255">Endonuclease</keyword>
<keyword evidence="10" id="KW-1185">Reference proteome</keyword>
<dbReference type="GO" id="GO:0004526">
    <property type="term" value="F:ribonuclease P activity"/>
    <property type="evidence" value="ECO:0007669"/>
    <property type="project" value="UniProtKB-UniRule"/>
</dbReference>
<dbReference type="PANTHER" id="PTHR33992">
    <property type="entry name" value="RIBONUCLEASE P PROTEIN COMPONENT"/>
    <property type="match status" value="1"/>
</dbReference>
<evidence type="ECO:0000256" key="1">
    <source>
        <dbReference type="ARBA" id="ARBA00002663"/>
    </source>
</evidence>
<evidence type="ECO:0000256" key="7">
    <source>
        <dbReference type="HAMAP-Rule" id="MF_00227"/>
    </source>
</evidence>
<comment type="similarity">
    <text evidence="7">Belongs to the RnpA family.</text>
</comment>
<dbReference type="InterPro" id="IPR000100">
    <property type="entry name" value="RNase_P"/>
</dbReference>
<evidence type="ECO:0000256" key="3">
    <source>
        <dbReference type="ARBA" id="ARBA00022722"/>
    </source>
</evidence>
<comment type="caution">
    <text evidence="9">The sequence shown here is derived from an EMBL/GenBank/DDBJ whole genome shotgun (WGS) entry which is preliminary data.</text>
</comment>
<dbReference type="PANTHER" id="PTHR33992:SF1">
    <property type="entry name" value="RIBONUCLEASE P PROTEIN COMPONENT"/>
    <property type="match status" value="1"/>
</dbReference>
<organism evidence="9 10">
    <name type="scientific">Larsenimonas rhizosphaerae</name>
    <dbReference type="NCBI Taxonomy" id="2944682"/>
    <lineage>
        <taxon>Bacteria</taxon>
        <taxon>Pseudomonadati</taxon>
        <taxon>Pseudomonadota</taxon>
        <taxon>Gammaproteobacteria</taxon>
        <taxon>Oceanospirillales</taxon>
        <taxon>Halomonadaceae</taxon>
        <taxon>Larsenimonas</taxon>
    </lineage>
</organism>
<evidence type="ECO:0000256" key="5">
    <source>
        <dbReference type="ARBA" id="ARBA00022801"/>
    </source>
</evidence>
<dbReference type="Proteomes" id="UP001165678">
    <property type="component" value="Unassembled WGS sequence"/>
</dbReference>
<dbReference type="SUPFAM" id="SSF54211">
    <property type="entry name" value="Ribosomal protein S5 domain 2-like"/>
    <property type="match status" value="1"/>
</dbReference>
<keyword evidence="3 7" id="KW-0540">Nuclease</keyword>
<comment type="subunit">
    <text evidence="7">Consists of a catalytic RNA component (M1 or rnpB) and a protein subunit.</text>
</comment>
<dbReference type="InterPro" id="IPR020568">
    <property type="entry name" value="Ribosomal_Su5_D2-typ_SF"/>
</dbReference>
<name>A0AA41ZHH1_9GAMM</name>
<dbReference type="GO" id="GO:0001682">
    <property type="term" value="P:tRNA 5'-leader removal"/>
    <property type="evidence" value="ECO:0007669"/>
    <property type="project" value="UniProtKB-UniRule"/>
</dbReference>
<dbReference type="Gene3D" id="3.30.230.10">
    <property type="match status" value="1"/>
</dbReference>
<dbReference type="InterPro" id="IPR014721">
    <property type="entry name" value="Ribsml_uS5_D2-typ_fold_subgr"/>
</dbReference>
<dbReference type="InterPro" id="IPR020539">
    <property type="entry name" value="RNase_P_CS"/>
</dbReference>
<dbReference type="AlphaFoldDB" id="A0AA41ZHH1"/>
<comment type="function">
    <text evidence="1 7">RNaseP catalyzes the removal of the 5'-leader sequence from pre-tRNA to produce the mature 5'-terminus. It can also cleave other RNA substrates such as 4.5S RNA. The protein component plays an auxiliary but essential role in vivo by binding to the 5'-leader sequence and broadening the substrate specificity of the ribozyme.</text>
</comment>
<evidence type="ECO:0000313" key="10">
    <source>
        <dbReference type="Proteomes" id="UP001165678"/>
    </source>
</evidence>
<dbReference type="EC" id="3.1.26.5" evidence="7 8"/>
<accession>A0AA41ZHH1</accession>